<evidence type="ECO:0000256" key="4">
    <source>
        <dbReference type="RuleBase" id="RU003345"/>
    </source>
</evidence>
<dbReference type="InterPro" id="IPR015590">
    <property type="entry name" value="Aldehyde_DH_dom"/>
</dbReference>
<dbReference type="InterPro" id="IPR016161">
    <property type="entry name" value="Ald_DH/histidinol_DH"/>
</dbReference>
<protein>
    <submittedName>
        <fullName evidence="6">Aldehyde dehydrogenase</fullName>
    </submittedName>
</protein>
<feature type="active site" evidence="3">
    <location>
        <position position="258"/>
    </location>
</feature>
<keyword evidence="2 4" id="KW-0560">Oxidoreductase</keyword>
<dbReference type="Pfam" id="PF00171">
    <property type="entry name" value="Aldedh"/>
    <property type="match status" value="1"/>
</dbReference>
<dbReference type="Proteomes" id="UP001143330">
    <property type="component" value="Unassembled WGS sequence"/>
</dbReference>
<reference evidence="6" key="2">
    <citation type="submission" date="2023-01" db="EMBL/GenBank/DDBJ databases">
        <authorList>
            <person name="Sun Q."/>
            <person name="Evtushenko L."/>
        </authorList>
    </citation>
    <scope>NUCLEOTIDE SEQUENCE</scope>
    <source>
        <strain evidence="6">VKM B-2789</strain>
    </source>
</reference>
<evidence type="ECO:0000256" key="3">
    <source>
        <dbReference type="PROSITE-ProRule" id="PRU10007"/>
    </source>
</evidence>
<evidence type="ECO:0000259" key="5">
    <source>
        <dbReference type="Pfam" id="PF00171"/>
    </source>
</evidence>
<evidence type="ECO:0000256" key="2">
    <source>
        <dbReference type="ARBA" id="ARBA00023002"/>
    </source>
</evidence>
<dbReference type="CDD" id="cd07139">
    <property type="entry name" value="ALDH_AldA-Rv0768"/>
    <property type="match status" value="1"/>
</dbReference>
<accession>A0A9W6K0U6</accession>
<dbReference type="InterPro" id="IPR029510">
    <property type="entry name" value="Ald_DH_CS_GLU"/>
</dbReference>
<evidence type="ECO:0000313" key="6">
    <source>
        <dbReference type="EMBL" id="GLK86151.1"/>
    </source>
</evidence>
<evidence type="ECO:0000313" key="7">
    <source>
        <dbReference type="Proteomes" id="UP001143330"/>
    </source>
</evidence>
<dbReference type="Gene3D" id="3.40.605.10">
    <property type="entry name" value="Aldehyde Dehydrogenase, Chain A, domain 1"/>
    <property type="match status" value="1"/>
</dbReference>
<feature type="domain" description="Aldehyde dehydrogenase" evidence="5">
    <location>
        <begin position="22"/>
        <end position="482"/>
    </location>
</feature>
<sequence>MPDINDEFAPHLLERFHIGGDWVPSRSGRYTAVVHPATEGTVFDAALADTDDMDRAVAAARAAFDKGPWPRMSGAERARLMTRLADRLAQRSELLARLATAQVGMPISLAENLVLTGLARYRYYAELAASYAFEDRRPTARGHARVRREPVGVAVLISPWNATFPITAHKVGAALAAGCTMIVKSPVESPVEGLILAECAAEAGFPPGVINVVTADRPESAYLVASPEVDKISFTGSVAAGRQIGLSAADRMARVTLELGGKSAAVILHDADLSTALPALAPFTMPFSGQICFSQTRILAPNSRFDEVVEAYSGAIGRLRLGDPWDRQTQVGPVLNARQRDRILGFIAEGVDEGGRIVLGGSRPSAFSQGFFIEPTVFVGVTPQMTIAREEIFGPVVTIQGYADEDEAVRLANDSELGLSGSVYSRDTEHAYEVACRIRTGQVGINGLELAPSVPFGGYKLSGIGREGGPEGLEAFLETKAVFMPVAA</sequence>
<dbReference type="PANTHER" id="PTHR42804:SF1">
    <property type="entry name" value="ALDEHYDE DEHYDROGENASE-RELATED"/>
    <property type="match status" value="1"/>
</dbReference>
<dbReference type="PANTHER" id="PTHR42804">
    <property type="entry name" value="ALDEHYDE DEHYDROGENASE"/>
    <property type="match status" value="1"/>
</dbReference>
<dbReference type="InterPro" id="IPR016162">
    <property type="entry name" value="Ald_DH_N"/>
</dbReference>
<name>A0A9W6K0U6_9HYPH</name>
<comment type="caution">
    <text evidence="6">The sequence shown here is derived from an EMBL/GenBank/DDBJ whole genome shotgun (WGS) entry which is preliminary data.</text>
</comment>
<dbReference type="AlphaFoldDB" id="A0A9W6K0U6"/>
<gene>
    <name evidence="6" type="ORF">GCM10017653_42210</name>
</gene>
<dbReference type="RefSeq" id="WP_213360415.1">
    <property type="nucleotide sequence ID" value="NZ_BSFM01000017.1"/>
</dbReference>
<comment type="similarity">
    <text evidence="1 4">Belongs to the aldehyde dehydrogenase family.</text>
</comment>
<dbReference type="GO" id="GO:0016620">
    <property type="term" value="F:oxidoreductase activity, acting on the aldehyde or oxo group of donors, NAD or NADP as acceptor"/>
    <property type="evidence" value="ECO:0007669"/>
    <property type="project" value="InterPro"/>
</dbReference>
<dbReference type="InterPro" id="IPR016163">
    <property type="entry name" value="Ald_DH_C"/>
</dbReference>
<dbReference type="PROSITE" id="PS00687">
    <property type="entry name" value="ALDEHYDE_DEHYDR_GLU"/>
    <property type="match status" value="1"/>
</dbReference>
<dbReference type="SUPFAM" id="SSF53720">
    <property type="entry name" value="ALDH-like"/>
    <property type="match status" value="1"/>
</dbReference>
<dbReference type="FunFam" id="3.40.605.10:FF:000007">
    <property type="entry name" value="NAD/NADP-dependent betaine aldehyde dehydrogenase"/>
    <property type="match status" value="1"/>
</dbReference>
<reference evidence="6" key="1">
    <citation type="journal article" date="2014" name="Int. J. Syst. Evol. Microbiol.">
        <title>Complete genome sequence of Corynebacterium casei LMG S-19264T (=DSM 44701T), isolated from a smear-ripened cheese.</title>
        <authorList>
            <consortium name="US DOE Joint Genome Institute (JGI-PGF)"/>
            <person name="Walter F."/>
            <person name="Albersmeier A."/>
            <person name="Kalinowski J."/>
            <person name="Ruckert C."/>
        </authorList>
    </citation>
    <scope>NUCLEOTIDE SEQUENCE</scope>
    <source>
        <strain evidence="6">VKM B-2789</strain>
    </source>
</reference>
<organism evidence="6 7">
    <name type="scientific">Ancylobacter defluvii</name>
    <dbReference type="NCBI Taxonomy" id="1282440"/>
    <lineage>
        <taxon>Bacteria</taxon>
        <taxon>Pseudomonadati</taxon>
        <taxon>Pseudomonadota</taxon>
        <taxon>Alphaproteobacteria</taxon>
        <taxon>Hyphomicrobiales</taxon>
        <taxon>Xanthobacteraceae</taxon>
        <taxon>Ancylobacter</taxon>
    </lineage>
</organism>
<dbReference type="EMBL" id="BSFM01000017">
    <property type="protein sequence ID" value="GLK86151.1"/>
    <property type="molecule type" value="Genomic_DNA"/>
</dbReference>
<evidence type="ECO:0000256" key="1">
    <source>
        <dbReference type="ARBA" id="ARBA00009986"/>
    </source>
</evidence>
<keyword evidence="7" id="KW-1185">Reference proteome</keyword>
<dbReference type="Gene3D" id="3.40.309.10">
    <property type="entry name" value="Aldehyde Dehydrogenase, Chain A, domain 2"/>
    <property type="match status" value="1"/>
</dbReference>
<proteinExistence type="inferred from homology"/>